<feature type="region of interest" description="Disordered" evidence="1">
    <location>
        <begin position="28"/>
        <end position="64"/>
    </location>
</feature>
<feature type="compositionally biased region" description="Low complexity" evidence="1">
    <location>
        <begin position="50"/>
        <end position="64"/>
    </location>
</feature>
<dbReference type="Proteomes" id="UP000002630">
    <property type="component" value="Linkage Group LG33"/>
</dbReference>
<reference evidence="2 3" key="1">
    <citation type="journal article" date="2010" name="Nature">
        <title>The Ectocarpus genome and the independent evolution of multicellularity in brown algae.</title>
        <authorList>
            <person name="Cock J.M."/>
            <person name="Sterck L."/>
            <person name="Rouze P."/>
            <person name="Scornet D."/>
            <person name="Allen A.E."/>
            <person name="Amoutzias G."/>
            <person name="Anthouard V."/>
            <person name="Artiguenave F."/>
            <person name="Aury J.M."/>
            <person name="Badger J.H."/>
            <person name="Beszteri B."/>
            <person name="Billiau K."/>
            <person name="Bonnet E."/>
            <person name="Bothwell J.H."/>
            <person name="Bowler C."/>
            <person name="Boyen C."/>
            <person name="Brownlee C."/>
            <person name="Carrano C.J."/>
            <person name="Charrier B."/>
            <person name="Cho G.Y."/>
            <person name="Coelho S.M."/>
            <person name="Collen J."/>
            <person name="Corre E."/>
            <person name="Da Silva C."/>
            <person name="Delage L."/>
            <person name="Delaroque N."/>
            <person name="Dittami S.M."/>
            <person name="Doulbeau S."/>
            <person name="Elias M."/>
            <person name="Farnham G."/>
            <person name="Gachon C.M."/>
            <person name="Gschloessl B."/>
            <person name="Heesch S."/>
            <person name="Jabbari K."/>
            <person name="Jubin C."/>
            <person name="Kawai H."/>
            <person name="Kimura K."/>
            <person name="Kloareg B."/>
            <person name="Kupper F.C."/>
            <person name="Lang D."/>
            <person name="Le Bail A."/>
            <person name="Leblanc C."/>
            <person name="Lerouge P."/>
            <person name="Lohr M."/>
            <person name="Lopez P.J."/>
            <person name="Martens C."/>
            <person name="Maumus F."/>
            <person name="Michel G."/>
            <person name="Miranda-Saavedra D."/>
            <person name="Morales J."/>
            <person name="Moreau H."/>
            <person name="Motomura T."/>
            <person name="Nagasato C."/>
            <person name="Napoli C.A."/>
            <person name="Nelson D.R."/>
            <person name="Nyvall-Collen P."/>
            <person name="Peters A.F."/>
            <person name="Pommier C."/>
            <person name="Potin P."/>
            <person name="Poulain J."/>
            <person name="Quesneville H."/>
            <person name="Read B."/>
            <person name="Rensing S.A."/>
            <person name="Ritter A."/>
            <person name="Rousvoal S."/>
            <person name="Samanta M."/>
            <person name="Samson G."/>
            <person name="Schroeder D.C."/>
            <person name="Segurens B."/>
            <person name="Strittmatter M."/>
            <person name="Tonon T."/>
            <person name="Tregear J.W."/>
            <person name="Valentin K."/>
            <person name="von Dassow P."/>
            <person name="Yamagishi T."/>
            <person name="Van de Peer Y."/>
            <person name="Wincker P."/>
        </authorList>
    </citation>
    <scope>NUCLEOTIDE SEQUENCE [LARGE SCALE GENOMIC DNA]</scope>
    <source>
        <strain evidence="3">Ec32 / CCAP1310/4</strain>
    </source>
</reference>
<feature type="compositionally biased region" description="Low complexity" evidence="1">
    <location>
        <begin position="352"/>
        <end position="380"/>
    </location>
</feature>
<gene>
    <name evidence="2" type="ORF">Esi_0367_0004</name>
</gene>
<keyword evidence="3" id="KW-1185">Reference proteome</keyword>
<evidence type="ECO:0000313" key="3">
    <source>
        <dbReference type="Proteomes" id="UP000002630"/>
    </source>
</evidence>
<dbReference type="PANTHER" id="PTHR38899:SF1">
    <property type="entry name" value="PROTEIN KINASE"/>
    <property type="match status" value="1"/>
</dbReference>
<dbReference type="AlphaFoldDB" id="D7FZF4"/>
<accession>D7FZF4</accession>
<sequence length="642" mass="65772">MVRAQHQKQQTDENLSPALLGLHGQRIMMPGADSEPARVAGGNNKHKHQSCNNNNNSDSSSGNGDLNNKVEPLIVFDWDDTMLTSSWIQVNDLLQAGSYDELPLEVRRDLAQLERSVVKCLKNARRLGTVIIITNAESGWVELSAARFFVNVLPLLEGVPVISARSLFESQFPGSPLCWKSAAFAYMMHDHFLERPQWMQKKVVSIGDSNEEKVAMRIASGQHGTMAAKSVKFITGPDPEALACQLDFVTKHLASVLSSNSDVDIVLDASMIHGSYSLPLHSRGVYDDLHQQQPQQQHQQLPLAASPRPSCSSPSSSSSTSSSSSYGAPAAATNPCCTASASTATRAQSPSAATAFSTPSSSSSPSTVSSSSTTFGSTRGACGGGVVAVAGRGRSSSMGNGCDRVERPTARSSSSSFRRDPSSSRQQYLALKRRASSSPIPIPPAANANANAGGHHGRGRGGSATGGGGTPRSVEGGGDCVQPFPPSQPEDVGGPLSSAPSSSSSCAWATMTPPSANGSSSGEGEAIMAPAGARFYRGRARNGGGGGRGAEGRSAYGGGFPCQVDGGSRPRGRGGDGGGGVVGRRIKGVKSGEGSAVAGAGTKAAVAVAVASEKGKAAGDSGCVFGVVEAVGGCLAPDAGAE</sequence>
<protein>
    <submittedName>
        <fullName evidence="2">Uncharacterized protein</fullName>
    </submittedName>
</protein>
<dbReference type="InParanoid" id="D7FZF4"/>
<feature type="region of interest" description="Disordered" evidence="1">
    <location>
        <begin position="290"/>
        <end position="326"/>
    </location>
</feature>
<dbReference type="PANTHER" id="PTHR38899">
    <property type="entry name" value="DOMAIN OOKINETE PROTEIN, PUTATIVE-RELATED"/>
    <property type="match status" value="1"/>
</dbReference>
<evidence type="ECO:0000313" key="2">
    <source>
        <dbReference type="EMBL" id="CBJ32771.1"/>
    </source>
</evidence>
<feature type="compositionally biased region" description="Gly residues" evidence="1">
    <location>
        <begin position="460"/>
        <end position="479"/>
    </location>
</feature>
<dbReference type="EMBL" id="FN649758">
    <property type="protein sequence ID" value="CBJ32771.1"/>
    <property type="molecule type" value="Genomic_DNA"/>
</dbReference>
<feature type="region of interest" description="Disordered" evidence="1">
    <location>
        <begin position="539"/>
        <end position="586"/>
    </location>
</feature>
<feature type="region of interest" description="Disordered" evidence="1">
    <location>
        <begin position="352"/>
        <end position="525"/>
    </location>
</feature>
<dbReference type="OMA" id="ERDDIMH"/>
<dbReference type="OrthoDB" id="166018at2759"/>
<name>D7FZF4_ECTSI</name>
<feature type="compositionally biased region" description="Gly residues" evidence="1">
    <location>
        <begin position="541"/>
        <end position="560"/>
    </location>
</feature>
<evidence type="ECO:0000256" key="1">
    <source>
        <dbReference type="SAM" id="MobiDB-lite"/>
    </source>
</evidence>
<dbReference type="EMBL" id="FN648561">
    <property type="protein sequence ID" value="CBJ32771.1"/>
    <property type="molecule type" value="Genomic_DNA"/>
</dbReference>
<proteinExistence type="predicted"/>
<feature type="compositionally biased region" description="Low complexity" evidence="1">
    <location>
        <begin position="387"/>
        <end position="397"/>
    </location>
</feature>
<dbReference type="eggNOG" id="ENOG502S5YV">
    <property type="taxonomic scope" value="Eukaryota"/>
</dbReference>
<feature type="compositionally biased region" description="Low complexity" evidence="1">
    <location>
        <begin position="291"/>
        <end position="326"/>
    </location>
</feature>
<organism evidence="2 3">
    <name type="scientific">Ectocarpus siliculosus</name>
    <name type="common">Brown alga</name>
    <name type="synonym">Conferva siliculosa</name>
    <dbReference type="NCBI Taxonomy" id="2880"/>
    <lineage>
        <taxon>Eukaryota</taxon>
        <taxon>Sar</taxon>
        <taxon>Stramenopiles</taxon>
        <taxon>Ochrophyta</taxon>
        <taxon>PX clade</taxon>
        <taxon>Phaeophyceae</taxon>
        <taxon>Ectocarpales</taxon>
        <taxon>Ectocarpaceae</taxon>
        <taxon>Ectocarpus</taxon>
    </lineage>
</organism>